<accession>A0A939SK30</accession>
<dbReference type="Pfam" id="PF01957">
    <property type="entry name" value="NfeD"/>
    <property type="match status" value="1"/>
</dbReference>
<reference evidence="2" key="1">
    <citation type="submission" date="2021-03" db="EMBL/GenBank/DDBJ databases">
        <title>Molecular epidemiology and mechanisms of colistin and carbapenem resistance in Enterobacteriaceae from clinical isolates, the environment and porcine samples in Pretoria, South Africa.</title>
        <authorList>
            <person name="Bogoshi D."/>
            <person name="Mbelle N.M."/>
            <person name="Naidoo V."/>
            <person name="Osei Sekyere J."/>
        </authorList>
    </citation>
    <scope>NUCLEOTIDE SEQUENCE</scope>
    <source>
        <strain evidence="2">ESB009</strain>
    </source>
</reference>
<proteinExistence type="predicted"/>
<gene>
    <name evidence="2" type="ORF">J4710_09940</name>
</gene>
<protein>
    <submittedName>
        <fullName evidence="2">Nodulation efficiency protein NfeD</fullName>
    </submittedName>
</protein>
<feature type="non-terminal residue" evidence="2">
    <location>
        <position position="1"/>
    </location>
</feature>
<dbReference type="AlphaFoldDB" id="A0A939SK30"/>
<dbReference type="InterPro" id="IPR002810">
    <property type="entry name" value="NfeD-like_C"/>
</dbReference>
<organism evidence="2">
    <name type="scientific">Staphylococcus xylosus</name>
    <dbReference type="NCBI Taxonomy" id="1288"/>
    <lineage>
        <taxon>Bacteria</taxon>
        <taxon>Bacillati</taxon>
        <taxon>Bacillota</taxon>
        <taxon>Bacilli</taxon>
        <taxon>Bacillales</taxon>
        <taxon>Staphylococcaceae</taxon>
        <taxon>Staphylococcus</taxon>
    </lineage>
</organism>
<sequence length="45" mass="4873">NQNRTELLGKVGITAAALRPSGTVIIDDERLDVVSEGSFTEKTDR</sequence>
<comment type="caution">
    <text evidence="2">The sequence shown here is derived from an EMBL/GenBank/DDBJ whole genome shotgun (WGS) entry which is preliminary data.</text>
</comment>
<name>A0A939SK30_STAXY</name>
<feature type="domain" description="NfeD-like C-terminal" evidence="1">
    <location>
        <begin position="5"/>
        <end position="45"/>
    </location>
</feature>
<evidence type="ECO:0000313" key="2">
    <source>
        <dbReference type="EMBL" id="MBO1920030.1"/>
    </source>
</evidence>
<evidence type="ECO:0000259" key="1">
    <source>
        <dbReference type="Pfam" id="PF01957"/>
    </source>
</evidence>
<dbReference type="EMBL" id="JAGETT010000100">
    <property type="protein sequence ID" value="MBO1920030.1"/>
    <property type="molecule type" value="Genomic_DNA"/>
</dbReference>